<accession>A0ABP6YRB6</accession>
<dbReference type="EMBL" id="BAABDQ010000024">
    <property type="protein sequence ID" value="GAA3589277.1"/>
    <property type="molecule type" value="Genomic_DNA"/>
</dbReference>
<protein>
    <recommendedName>
        <fullName evidence="3">HEAT repeat domain-containing protein</fullName>
    </recommendedName>
</protein>
<sequence length="409" mass="46127">MRDRAIDWVIEELLWWAFGRSELLRRPLAPPACTPHLLLSRPVTLNPCDLNPFAPRPLARLARWWLARQARRGSRSTVRWLWFWWGVHADPIVWDLLERTGRTGSNSELAYALSSQDPAVRATALAAVVAQGRHGLADWIFKDRSEADVALLREMLAWGLLPSRPGLRARVLLAAGDLDGHLALDADGSLLTGHLPGSRWPRWLIAEQLRALELEEWFVRLRRDDPPLAESIGLMHRQSQTDLVHEAMRSSQPRIVAVAARRCRTASRAELPALWAQALRSGALWPALLDDPAELDAGADWPHWALLRDHLLAGPFIDVLECSWHLARHHPPELAVLRPALDTAGALTHYARVTRSSRIKPILRRSLAEMTGDDLAVVRWIQRSAHGNPRLRALAKVIEECRTALRPAR</sequence>
<dbReference type="Proteomes" id="UP001500630">
    <property type="component" value="Unassembled WGS sequence"/>
</dbReference>
<comment type="caution">
    <text evidence="1">The sequence shown here is derived from an EMBL/GenBank/DDBJ whole genome shotgun (WGS) entry which is preliminary data.</text>
</comment>
<evidence type="ECO:0000313" key="2">
    <source>
        <dbReference type="Proteomes" id="UP001500630"/>
    </source>
</evidence>
<keyword evidence="2" id="KW-1185">Reference proteome</keyword>
<proteinExistence type="predicted"/>
<evidence type="ECO:0008006" key="3">
    <source>
        <dbReference type="Google" id="ProtNLM"/>
    </source>
</evidence>
<dbReference type="RefSeq" id="WP_345571023.1">
    <property type="nucleotide sequence ID" value="NZ_BAABDQ010000024.1"/>
</dbReference>
<reference evidence="2" key="1">
    <citation type="journal article" date="2019" name="Int. J. Syst. Evol. Microbiol.">
        <title>The Global Catalogue of Microorganisms (GCM) 10K type strain sequencing project: providing services to taxonomists for standard genome sequencing and annotation.</title>
        <authorList>
            <consortium name="The Broad Institute Genomics Platform"/>
            <consortium name="The Broad Institute Genome Sequencing Center for Infectious Disease"/>
            <person name="Wu L."/>
            <person name="Ma J."/>
        </authorList>
    </citation>
    <scope>NUCLEOTIDE SEQUENCE [LARGE SCALE GENOMIC DNA]</scope>
    <source>
        <strain evidence="2">JCM 17326</strain>
    </source>
</reference>
<gene>
    <name evidence="1" type="ORF">GCM10022419_084600</name>
</gene>
<name>A0ABP6YRB6_9ACTN</name>
<evidence type="ECO:0000313" key="1">
    <source>
        <dbReference type="EMBL" id="GAA3589277.1"/>
    </source>
</evidence>
<organism evidence="1 2">
    <name type="scientific">Nonomuraea rosea</name>
    <dbReference type="NCBI Taxonomy" id="638574"/>
    <lineage>
        <taxon>Bacteria</taxon>
        <taxon>Bacillati</taxon>
        <taxon>Actinomycetota</taxon>
        <taxon>Actinomycetes</taxon>
        <taxon>Streptosporangiales</taxon>
        <taxon>Streptosporangiaceae</taxon>
        <taxon>Nonomuraea</taxon>
    </lineage>
</organism>